<reference evidence="2" key="2">
    <citation type="submission" date="2018-06" db="EMBL/GenBank/DDBJ databases">
        <title>Genome sequence of Rhodanobacteraceae bacterium strain Dysh456.</title>
        <authorList>
            <person name="Fukui M."/>
        </authorList>
    </citation>
    <scope>NUCLEOTIDE SEQUENCE [LARGE SCALE GENOMIC DNA]</scope>
    <source>
        <strain evidence="2">Dysh456</strain>
    </source>
</reference>
<dbReference type="GO" id="GO:0016811">
    <property type="term" value="F:hydrolase activity, acting on carbon-nitrogen (but not peptide) bonds, in linear amides"/>
    <property type="evidence" value="ECO:0007669"/>
    <property type="project" value="TreeGrafter"/>
</dbReference>
<keyword evidence="2" id="KW-1185">Reference proteome</keyword>
<dbReference type="InterPro" id="IPR003737">
    <property type="entry name" value="GlcNAc_PI_deacetylase-related"/>
</dbReference>
<reference evidence="2" key="1">
    <citation type="submission" date="2018-04" db="EMBL/GenBank/DDBJ databases">
        <authorList>
            <person name="Watanabe M."/>
            <person name="Kojima H."/>
        </authorList>
    </citation>
    <scope>NUCLEOTIDE SEQUENCE [LARGE SCALE GENOMIC DNA]</scope>
    <source>
        <strain evidence="2">Dysh456</strain>
    </source>
</reference>
<dbReference type="InterPro" id="IPR024078">
    <property type="entry name" value="LmbE-like_dom_sf"/>
</dbReference>
<accession>A0A2Z6E7P0</accession>
<dbReference type="KEGG" id="rbd:ALSL_2542"/>
<protein>
    <submittedName>
        <fullName evidence="1">LmbE-like protein</fullName>
    </submittedName>
</protein>
<evidence type="ECO:0000313" key="2">
    <source>
        <dbReference type="Proteomes" id="UP000270530"/>
    </source>
</evidence>
<dbReference type="PANTHER" id="PTHR12993">
    <property type="entry name" value="N-ACETYLGLUCOSAMINYL-PHOSPHATIDYLINOSITOL DE-N-ACETYLASE-RELATED"/>
    <property type="match status" value="1"/>
</dbReference>
<dbReference type="Proteomes" id="UP000270530">
    <property type="component" value="Chromosome"/>
</dbReference>
<evidence type="ECO:0000313" key="1">
    <source>
        <dbReference type="EMBL" id="BBD81166.1"/>
    </source>
</evidence>
<dbReference type="AlphaFoldDB" id="A0A2Z6E7P0"/>
<proteinExistence type="predicted"/>
<name>A0A2Z6E7P0_9GAMM</name>
<dbReference type="EMBL" id="AP018560">
    <property type="protein sequence ID" value="BBD81166.1"/>
    <property type="molecule type" value="Genomic_DNA"/>
</dbReference>
<organism evidence="1 2">
    <name type="scientific">Aerosticca soli</name>
    <dbReference type="NCBI Taxonomy" id="2010829"/>
    <lineage>
        <taxon>Bacteria</taxon>
        <taxon>Pseudomonadati</taxon>
        <taxon>Pseudomonadota</taxon>
        <taxon>Gammaproteobacteria</taxon>
        <taxon>Lysobacterales</taxon>
        <taxon>Rhodanobacteraceae</taxon>
        <taxon>Aerosticca</taxon>
    </lineage>
</organism>
<gene>
    <name evidence="1" type="ORF">ALSL_2542</name>
</gene>
<sequence length="263" mass="28397">MTCERAAIDANPLVPDAPRIAGEGIAEARWRASAWLSGLPVLVPETWLEGRQRLVVVAPHPDDEVLGVGGLLAMAREAGIAVAVVAVTDGEACYPDLPAWTSEHTRAVHRRELAAALACLGVDADAITALDLGDGRVAAAEDRLVAALDRLLEPGDCLLTTWIGDGHPDHEACARAARAIAARRRVRRVEFPIWAWHWLEPTTAAQHWPGACRWPLTATARRAKARALACFRSQLDTGVPGQAPILPSRVLARFRRGFELLLP</sequence>
<dbReference type="Gene3D" id="3.40.50.10320">
    <property type="entry name" value="LmbE-like"/>
    <property type="match status" value="1"/>
</dbReference>
<dbReference type="PANTHER" id="PTHR12993:SF29">
    <property type="entry name" value="BLR3841 PROTEIN"/>
    <property type="match status" value="1"/>
</dbReference>
<dbReference type="SUPFAM" id="SSF102588">
    <property type="entry name" value="LmbE-like"/>
    <property type="match status" value="1"/>
</dbReference>
<dbReference type="Pfam" id="PF02585">
    <property type="entry name" value="PIG-L"/>
    <property type="match status" value="1"/>
</dbReference>